<dbReference type="Proteomes" id="UP001182556">
    <property type="component" value="Unassembled WGS sequence"/>
</dbReference>
<dbReference type="Pfam" id="PF00616">
    <property type="entry name" value="RasGAP"/>
    <property type="match status" value="2"/>
</dbReference>
<feature type="compositionally biased region" description="Low complexity" evidence="3">
    <location>
        <begin position="187"/>
        <end position="199"/>
    </location>
</feature>
<feature type="region of interest" description="Disordered" evidence="3">
    <location>
        <begin position="1"/>
        <end position="28"/>
    </location>
</feature>
<dbReference type="InterPro" id="IPR001936">
    <property type="entry name" value="RasGAP_dom"/>
</dbReference>
<dbReference type="PROSITE" id="PS50018">
    <property type="entry name" value="RAS_GTPASE_ACTIV_2"/>
    <property type="match status" value="1"/>
</dbReference>
<name>A0AAD9CYH3_PAPLA</name>
<evidence type="ECO:0000313" key="6">
    <source>
        <dbReference type="Proteomes" id="UP001182556"/>
    </source>
</evidence>
<keyword evidence="2" id="KW-0597">Phosphoprotein</keyword>
<sequence>MPIRRSSATVSPGPPFSSPSSRSREGDTSSISDFTVQISANGGVSENKVVSVLVGRLVNKLPCNSGIRLEIMEVDPAIRHAVDTLLQLVKIRQGLVLQALGGALETLSKYANGAASDMPLDILHSQLYILNILLQALSTSWRAYAESHRPPVGDLPRYFPDFPPLDESLARYLLAVVMLFGRSVSMESSNSTRTSSPAPSREKGGYGTSSSTSLGLGISPGSGSNPLGPRFIQRHSFPSGSSSLPHPAPLKTLAGECGTLQGTTSYMSKVISRIIFILSTSNWNILLAKIKNRISFLTTTIEDSPDLVELRLLEWSNLDRTRLASVLQEVSSTFLHVKRPAQISIASVLRKAIWNWVDVHPSELQNLVETNRKIEGGAEALFNLLSSGSDISSSSQARRTRAFYPLMAMLLVICPDLFKKAAMGDMGGRSLGGLTKKVSFLDSLQKGLGSSKAFEACTICYVDIVRAAMSISPKYQSSGLRSLVPDIQNDLKNALFFSPMASEITDPGILVDGLVGLYRASPFSMTPLVFGRLLAESNEVNRIAAIRACQVVFLEDGRLPWYPPASDLRDTVAAAVRTVLKAKVTTLIGDANTLRRPSASPDFPSGQNDLITEILKLYIVDPQYAISGTAPGPTDSLSELLRVISSLLVSPSPDDVREAAVRCIVALLDAMAEADEAALGDCGAAVWTVLIDVGRQGLFAIQSESEDINHFFTAFREIAISLCRFASKQPDLLANSTLGEAAVLLGLVAMVTVLMSPDFEQLTQSITTLRAMKTLTLIAHKVYLPGSSPQGTNFNSPQLRIAMRCRFFDEISRMPPTAGRHQQQRHFRKMYKPFAVPTTGGIAIWLGSARLAKHLTSLIIAADASSMSRNSHRRGLAPDIDGLDEGQSKIWQNLTLFLASTANVCKSVADTPPTLVDVIGKGVLPRLYEDLPNATAACEEFIRECVDLLVSGSIHVRETVKEALGQELPGNWMRIMIDHMRKLLGHSIGGNGASPSETFTTFVEQIIIVLRMAVDRLDPAEQDVQVDLGDLMSMLAQYTSRLGRDEIGLRIKIKFCQLVEAISSKADCVTLLNEGTLKNTILDSLIEWSIEAQRDAETSRHSMESTMRLNRDVEHATLKAMVPVTQGLSLRGPGEDSETTLTAVKTRLFYKYYAHLSKMLEPTHTSEHDLNHARSLSMSGPARTNLTEDSSNLVIAALSNLLSANLDVGLKLCLSMGYHEDPALRTAFMRLLTNILQQGARFGGLTSKRQSTSPTQYLDVLTQNPDNFALAVAICEVCPPGEVDEISTMLFRIFEAKGLCLAFMKTLVEREIALTNHESELFRANSITTRLLTTFARTYGYNYLRGTLQPMIHSLIERPAECSFELDPNKAGPNDDIERNADRLQFMCQTLLDFICASTPRVPIMFRALCHHLWEVTADRFPESRHSVIGSFIFLRFFCPAIVAPGQIDLDISPDTPEIRRALLLITKVIQNLANNAMFGNKEPHMKVLNTFLSEKILPVSKFLSDLGVRPRGWEVEEAVKQHQEEAIRACDLEGDETILHRFVSKHFNKLEAALNGLPQTFRPGPDQGGADRKDLDGAAAMSNLRALVARTALAADVKKMTASARSQAYDEFMRRNAGRSTDTVSEAFYEGPISQNGNRIFYFIFSRVGLLDYDLLAYHVFSILEKVTDFFDLVIDLTDFSSSNELPLAWLRRSMQICPPGVLPCINTLALYNPNTYALRRVRRIMGDLASIVSSVGKQVIAASSPSELAEVIPFSSLALPEYTMALAFEADHVFTNLLCLADHGRQVPVVVKLGHDCIQVASWRKYDLTTTVRSYIIDVIRLRDIDDILTGGSLPTDHLMIKHSQNESVTFVSRKRNEMAQIIRAARSRLRDGPSEERSLRPSDVPGTLLNVALLNLSSGDETLRLGAYNLVYELSGYFKWEMATTVLKATAGLSIPQNSLAFTYSLSSALAQSAPHLTPEFLKEWTIGFSRGNDVSQKCAALHYVTPWLANLENLARPSKEKEDVEAGHKTVSEVIRGFVGVTVAERRRLHLAIHEHIWSRLAKSHDSFAEILTAELMRIGIDAGAGSEKAECTADILVSMGGTMVRGRVIARLRKVIASTYLRPSPTLTDNVAWPEICALSRMVLALSFNPASALDAQLFLPELCHIITVMLGSGPLLVRQTVYGIAVNLLQSLSSSRSTGEMDTTNLQRLWKTLQGKEMIRCFGLAINGTSFELVKIEEDKLLGNVEEVTKFLGEVVVSAAVSIDCANTWRARWMSLVAATCFQHNPSTQPQAFTVLGHLASDEVDDDTVYQILVAMSTTLAHFSETDNTLLVAMLRCLCRIIPGLLPDSRYATSLFWLGIGVLELGHIPPFAAALELIVVSLRAVSDPGPLVDVLLQARAPAEEPARRLDQFAGVDFDLDPGFSFVAVLYKGIRHPGTRKLAVEAMAALLTDIVKTTPPDISDDAGANGGGAGRLRPRGKVVEDAVGLLVALLPVLAAPPGSSGSTTMAQGGEAVEKVFKGLGIDLRSDLSRLNLLHLLSIPDQQTALLLVVLVTTILQTASSEIEKIILYRLLAEASAEMPEVMNIVYDTLIPRLTAVLSTTSTLSILDSVSTILQNALSDSNYNFATTSTLTGSDSVTSFQHANNSGLGHTKSFSGSVSSLTPSMAANAPRDQVVDDLGMRGLMDLSFGGKGERERERVVVGARWVAALIDQFTS</sequence>
<accession>A0AAD9CYH3</accession>
<dbReference type="SUPFAM" id="SSF48371">
    <property type="entry name" value="ARM repeat"/>
    <property type="match status" value="2"/>
</dbReference>
<dbReference type="SUPFAM" id="SSF48350">
    <property type="entry name" value="GTPase activation domain, GAP"/>
    <property type="match status" value="1"/>
</dbReference>
<dbReference type="PROSITE" id="PS00509">
    <property type="entry name" value="RAS_GTPASE_ACTIV_1"/>
    <property type="match status" value="1"/>
</dbReference>
<keyword evidence="1" id="KW-0343">GTPase activation</keyword>
<organism evidence="5 6">
    <name type="scientific">Papiliotrema laurentii</name>
    <name type="common">Cryptococcus laurentii</name>
    <dbReference type="NCBI Taxonomy" id="5418"/>
    <lineage>
        <taxon>Eukaryota</taxon>
        <taxon>Fungi</taxon>
        <taxon>Dikarya</taxon>
        <taxon>Basidiomycota</taxon>
        <taxon>Agaricomycotina</taxon>
        <taxon>Tremellomycetes</taxon>
        <taxon>Tremellales</taxon>
        <taxon>Rhynchogastremaceae</taxon>
        <taxon>Papiliotrema</taxon>
    </lineage>
</organism>
<dbReference type="InterPro" id="IPR039360">
    <property type="entry name" value="Ras_GTPase"/>
</dbReference>
<dbReference type="EMBL" id="JAODAN010000008">
    <property type="protein sequence ID" value="KAK1922785.1"/>
    <property type="molecule type" value="Genomic_DNA"/>
</dbReference>
<feature type="compositionally biased region" description="Low complexity" evidence="3">
    <location>
        <begin position="208"/>
        <end position="219"/>
    </location>
</feature>
<keyword evidence="6" id="KW-1185">Reference proteome</keyword>
<gene>
    <name evidence="5" type="ORF">DB88DRAFT_496276</name>
</gene>
<dbReference type="PANTHER" id="PTHR10194">
    <property type="entry name" value="RAS GTPASE-ACTIVATING PROTEINS"/>
    <property type="match status" value="1"/>
</dbReference>
<reference evidence="5" key="1">
    <citation type="submission" date="2023-02" db="EMBL/GenBank/DDBJ databases">
        <title>Identification and recombinant expression of a fungal hydrolase from Papiliotrema laurentii that hydrolyzes apple cutin and clears colloidal polyester polyurethane.</title>
        <authorList>
            <consortium name="DOE Joint Genome Institute"/>
            <person name="Roman V.A."/>
            <person name="Bojanowski C."/>
            <person name="Crable B.R."/>
            <person name="Wagner D.N."/>
            <person name="Hung C.S."/>
            <person name="Nadeau L.J."/>
            <person name="Schratz L."/>
            <person name="Haridas S."/>
            <person name="Pangilinan J."/>
            <person name="Lipzen A."/>
            <person name="Na H."/>
            <person name="Yan M."/>
            <person name="Ng V."/>
            <person name="Grigoriev I.V."/>
            <person name="Spatafora J.W."/>
            <person name="Barlow D."/>
            <person name="Biffinger J."/>
            <person name="Kelley-Loughnane N."/>
            <person name="Varaljay V.A."/>
            <person name="Crookes-Goodson W.J."/>
        </authorList>
    </citation>
    <scope>NUCLEOTIDE SEQUENCE</scope>
    <source>
        <strain evidence="5">5307AH</strain>
    </source>
</reference>
<dbReference type="Gene3D" id="1.10.506.10">
    <property type="entry name" value="GTPase Activation - p120gap, domain 1"/>
    <property type="match status" value="2"/>
</dbReference>
<feature type="compositionally biased region" description="Polar residues" evidence="3">
    <location>
        <begin position="1"/>
        <end position="10"/>
    </location>
</feature>
<evidence type="ECO:0000256" key="2">
    <source>
        <dbReference type="ARBA" id="ARBA00022553"/>
    </source>
</evidence>
<comment type="caution">
    <text evidence="5">The sequence shown here is derived from an EMBL/GenBank/DDBJ whole genome shotgun (WGS) entry which is preliminary data.</text>
</comment>
<evidence type="ECO:0000259" key="4">
    <source>
        <dbReference type="PROSITE" id="PS50018"/>
    </source>
</evidence>
<dbReference type="InterPro" id="IPR001251">
    <property type="entry name" value="CRAL-TRIO_dom"/>
</dbReference>
<evidence type="ECO:0000256" key="1">
    <source>
        <dbReference type="ARBA" id="ARBA00022468"/>
    </source>
</evidence>
<dbReference type="InterPro" id="IPR008936">
    <property type="entry name" value="Rho_GTPase_activation_prot"/>
</dbReference>
<dbReference type="Gene3D" id="2.30.29.30">
    <property type="entry name" value="Pleckstrin-homology domain (PH domain)/Phosphotyrosine-binding domain (PTB)"/>
    <property type="match status" value="1"/>
</dbReference>
<dbReference type="SMART" id="SM00323">
    <property type="entry name" value="RasGAP"/>
    <property type="match status" value="1"/>
</dbReference>
<feature type="region of interest" description="Disordered" evidence="3">
    <location>
        <begin position="187"/>
        <end position="219"/>
    </location>
</feature>
<dbReference type="Pfam" id="PF13716">
    <property type="entry name" value="CRAL_TRIO_2"/>
    <property type="match status" value="1"/>
</dbReference>
<dbReference type="InterPro" id="IPR023152">
    <property type="entry name" value="RasGAP_CS"/>
</dbReference>
<proteinExistence type="predicted"/>
<dbReference type="InterPro" id="IPR016024">
    <property type="entry name" value="ARM-type_fold"/>
</dbReference>
<feature type="domain" description="Ras-GAP" evidence="4">
    <location>
        <begin position="1282"/>
        <end position="1475"/>
    </location>
</feature>
<evidence type="ECO:0000313" key="5">
    <source>
        <dbReference type="EMBL" id="KAK1922785.1"/>
    </source>
</evidence>
<dbReference type="Gene3D" id="3.40.525.10">
    <property type="entry name" value="CRAL-TRIO lipid binding domain"/>
    <property type="match status" value="1"/>
</dbReference>
<dbReference type="PANTHER" id="PTHR10194:SF142">
    <property type="entry name" value="NEUROFIBROMIN"/>
    <property type="match status" value="1"/>
</dbReference>
<evidence type="ECO:0000256" key="3">
    <source>
        <dbReference type="SAM" id="MobiDB-lite"/>
    </source>
</evidence>
<dbReference type="GO" id="GO:0005096">
    <property type="term" value="F:GTPase activator activity"/>
    <property type="evidence" value="ECO:0007669"/>
    <property type="project" value="UniProtKB-KW"/>
</dbReference>
<dbReference type="InterPro" id="IPR011993">
    <property type="entry name" value="PH-like_dom_sf"/>
</dbReference>
<dbReference type="InterPro" id="IPR036865">
    <property type="entry name" value="CRAL-TRIO_dom_sf"/>
</dbReference>
<protein>
    <recommendedName>
        <fullName evidence="4">Ras-GAP domain-containing protein</fullName>
    </recommendedName>
</protein>